<dbReference type="PROSITE" id="PS51186">
    <property type="entry name" value="GNAT"/>
    <property type="match status" value="1"/>
</dbReference>
<gene>
    <name evidence="2" type="ORF">MAR_020718</name>
</gene>
<dbReference type="InterPro" id="IPR016181">
    <property type="entry name" value="Acyl_CoA_acyltransferase"/>
</dbReference>
<keyword evidence="3" id="KW-1185">Reference proteome</keyword>
<evidence type="ECO:0000313" key="2">
    <source>
        <dbReference type="EMBL" id="WAR05349.1"/>
    </source>
</evidence>
<feature type="domain" description="N-acetyltransferase" evidence="1">
    <location>
        <begin position="53"/>
        <end position="226"/>
    </location>
</feature>
<evidence type="ECO:0000259" key="1">
    <source>
        <dbReference type="PROSITE" id="PS51186"/>
    </source>
</evidence>
<evidence type="ECO:0000313" key="3">
    <source>
        <dbReference type="Proteomes" id="UP001164746"/>
    </source>
</evidence>
<dbReference type="InterPro" id="IPR000182">
    <property type="entry name" value="GNAT_dom"/>
</dbReference>
<dbReference type="SUPFAM" id="SSF55729">
    <property type="entry name" value="Acyl-CoA N-acyltransferases (Nat)"/>
    <property type="match status" value="1"/>
</dbReference>
<sequence>MWLECKSTRLGGKSTWLEDKSKWLEGKSTWLEGIRRVRAVKPSVMATDSPSSVAFRLSTPEDKDAVLSIHGNVYEGRDYLPAYYDKFMECAMTKSYVAVLDGEIVGFCASLLVDSGKTCVSRASRVSPRVASKGVYTALKAHAYAQSGAIRQTSVVVDANQAVLKPTFQVNKKLILTHLMTRYVFDAAQLTSLDVCPSQGVVNTPNQSALLRYLTTPAVSNYLFPDDRIVVDWIPFRLKPENVPLLTWSGSNCAGFTSVPEGESPSGLLSFDTIFKSIDPPYACNMEIYGTDITTLKHHLAFHLRRIRELTNGPTSLLVIVHPGFNHSYLKKTFREFGLETELWRSKVNPSLCYSKQFVFES</sequence>
<name>A0ABY7E859_MYAAR</name>
<dbReference type="PANTHER" id="PTHR47403">
    <property type="entry name" value="LOC100145250 PROTEIN"/>
    <property type="match status" value="1"/>
</dbReference>
<dbReference type="Proteomes" id="UP001164746">
    <property type="component" value="Chromosome 5"/>
</dbReference>
<dbReference type="InterPro" id="IPR056483">
    <property type="entry name" value="Hisat_C"/>
</dbReference>
<accession>A0ABY7E859</accession>
<protein>
    <submittedName>
        <fullName evidence="2">HISAT-like protein</fullName>
    </submittedName>
</protein>
<reference evidence="2" key="1">
    <citation type="submission" date="2022-11" db="EMBL/GenBank/DDBJ databases">
        <title>Centuries of genome instability and evolution in soft-shell clam transmissible cancer (bioRxiv).</title>
        <authorList>
            <person name="Hart S.F.M."/>
            <person name="Yonemitsu M.A."/>
            <person name="Giersch R.M."/>
            <person name="Beal B.F."/>
            <person name="Arriagada G."/>
            <person name="Davis B.W."/>
            <person name="Ostrander E.A."/>
            <person name="Goff S.P."/>
            <person name="Metzger M.J."/>
        </authorList>
    </citation>
    <scope>NUCLEOTIDE SEQUENCE</scope>
    <source>
        <strain evidence="2">MELC-2E11</strain>
        <tissue evidence="2">Siphon/mantle</tissue>
    </source>
</reference>
<proteinExistence type="predicted"/>
<dbReference type="EMBL" id="CP111016">
    <property type="protein sequence ID" value="WAR05349.1"/>
    <property type="molecule type" value="Genomic_DNA"/>
</dbReference>
<dbReference type="Gene3D" id="3.40.630.30">
    <property type="match status" value="1"/>
</dbReference>
<dbReference type="Pfam" id="PF24066">
    <property type="entry name" value="Hisat_C"/>
    <property type="match status" value="1"/>
</dbReference>
<dbReference type="PANTHER" id="PTHR47403:SF6">
    <property type="entry name" value="N-ACETYLTRANSFERASE DOMAIN-CONTAINING PROTEIN"/>
    <property type="match status" value="1"/>
</dbReference>
<organism evidence="2 3">
    <name type="scientific">Mya arenaria</name>
    <name type="common">Soft-shell clam</name>
    <dbReference type="NCBI Taxonomy" id="6604"/>
    <lineage>
        <taxon>Eukaryota</taxon>
        <taxon>Metazoa</taxon>
        <taxon>Spiralia</taxon>
        <taxon>Lophotrochozoa</taxon>
        <taxon>Mollusca</taxon>
        <taxon>Bivalvia</taxon>
        <taxon>Autobranchia</taxon>
        <taxon>Heteroconchia</taxon>
        <taxon>Euheterodonta</taxon>
        <taxon>Imparidentia</taxon>
        <taxon>Neoheterodontei</taxon>
        <taxon>Myida</taxon>
        <taxon>Myoidea</taxon>
        <taxon>Myidae</taxon>
        <taxon>Mya</taxon>
    </lineage>
</organism>